<sequence>MPPVNWYCNLTQFSYSALAQKIEISFLLYYYVIGYFIAFFNQFLRMLHIHNTQNKKRERTKK</sequence>
<evidence type="ECO:0000313" key="2">
    <source>
        <dbReference type="EMBL" id="ADO36802.1"/>
    </source>
</evidence>
<keyword evidence="1" id="KW-0472">Membrane</keyword>
<feature type="transmembrane region" description="Helical" evidence="1">
    <location>
        <begin position="28"/>
        <end position="47"/>
    </location>
</feature>
<dbReference type="HOGENOM" id="CLU_2897456_0_0_9"/>
<name>E3GK49_9FIRM</name>
<organism evidence="2 3">
    <name type="scientific">Eubacterium callanderi</name>
    <dbReference type="NCBI Taxonomy" id="53442"/>
    <lineage>
        <taxon>Bacteria</taxon>
        <taxon>Bacillati</taxon>
        <taxon>Bacillota</taxon>
        <taxon>Clostridia</taxon>
        <taxon>Eubacteriales</taxon>
        <taxon>Eubacteriaceae</taxon>
        <taxon>Eubacterium</taxon>
    </lineage>
</organism>
<evidence type="ECO:0000313" key="3">
    <source>
        <dbReference type="Proteomes" id="UP000006873"/>
    </source>
</evidence>
<protein>
    <submittedName>
        <fullName evidence="2">Uncharacterized protein</fullName>
    </submittedName>
</protein>
<reference evidence="2 3" key="2">
    <citation type="journal article" date="2011" name="J. Bacteriol.">
        <title>Complete genome sequence of a carbon monoxide-utilizing acetogen, Eubacterium limosum KIST612.</title>
        <authorList>
            <person name="Roh H."/>
            <person name="Ko H.J."/>
            <person name="Kim D."/>
            <person name="Choi D.G."/>
            <person name="Park S."/>
            <person name="Kim S."/>
            <person name="Chang I.S."/>
            <person name="Choi I.G."/>
        </authorList>
    </citation>
    <scope>NUCLEOTIDE SEQUENCE [LARGE SCALE GENOMIC DNA]</scope>
    <source>
        <strain evidence="2 3">KIST612</strain>
    </source>
</reference>
<dbReference type="KEGG" id="elm:ELI_1818"/>
<proteinExistence type="predicted"/>
<gene>
    <name evidence="2" type="ordered locus">ELI_1818</name>
</gene>
<reference key="1">
    <citation type="submission" date="2010-09" db="EMBL/GenBank/DDBJ databases">
        <authorList>
            <person name="Roh H."/>
            <person name="Ko H.-J."/>
            <person name="Kim D."/>
            <person name="Choi D.G."/>
            <person name="Park S."/>
            <person name="Kim S."/>
            <person name="Kim K.H."/>
            <person name="Chang I.S."/>
            <person name="Choi I.-G."/>
        </authorList>
    </citation>
    <scope>NUCLEOTIDE SEQUENCE</scope>
    <source>
        <strain>KIST612</strain>
    </source>
</reference>
<evidence type="ECO:0000256" key="1">
    <source>
        <dbReference type="SAM" id="Phobius"/>
    </source>
</evidence>
<dbReference type="Proteomes" id="UP000006873">
    <property type="component" value="Chromosome"/>
</dbReference>
<dbReference type="EMBL" id="CP002273">
    <property type="protein sequence ID" value="ADO36802.1"/>
    <property type="molecule type" value="Genomic_DNA"/>
</dbReference>
<keyword evidence="1" id="KW-0812">Transmembrane</keyword>
<accession>E3GK49</accession>
<dbReference type="AlphaFoldDB" id="E3GK49"/>
<keyword evidence="3" id="KW-1185">Reference proteome</keyword>
<keyword evidence="1" id="KW-1133">Transmembrane helix</keyword>